<gene>
    <name evidence="2" type="ORF">HDK90DRAFT_102494</name>
</gene>
<feature type="compositionally biased region" description="Polar residues" evidence="1">
    <location>
        <begin position="82"/>
        <end position="113"/>
    </location>
</feature>
<dbReference type="Proteomes" id="UP001492380">
    <property type="component" value="Unassembled WGS sequence"/>
</dbReference>
<sequence>MVMLPRYQLHDHDGSRTVITNRKDNYSSHSLAHSHGTKTKSKSVRTGQQQSHHSNGHPSTIPIHPSTRTQHRAAGTVPLTHSLLSQTPTSRVRPPTSQTKTNQSNHPTHISSHNFKRRDETLAEPTDQSDACSGCWHWGTVPGWAGLDGTWADRSGIFCGEGVQGEWVGRREGSGTSRSTPSTYAFFAWVEGTAWRGEEGRWFGMCRGHACVEGRDRWVGARTYCTYAQDGCCVGAA</sequence>
<organism evidence="2 3">
    <name type="scientific">Phyllosticta capitalensis</name>
    <dbReference type="NCBI Taxonomy" id="121624"/>
    <lineage>
        <taxon>Eukaryota</taxon>
        <taxon>Fungi</taxon>
        <taxon>Dikarya</taxon>
        <taxon>Ascomycota</taxon>
        <taxon>Pezizomycotina</taxon>
        <taxon>Dothideomycetes</taxon>
        <taxon>Dothideomycetes incertae sedis</taxon>
        <taxon>Botryosphaeriales</taxon>
        <taxon>Phyllostictaceae</taxon>
        <taxon>Phyllosticta</taxon>
    </lineage>
</organism>
<accession>A0ABR1YAP7</accession>
<feature type="compositionally biased region" description="Polar residues" evidence="1">
    <location>
        <begin position="44"/>
        <end position="58"/>
    </location>
</feature>
<evidence type="ECO:0000313" key="2">
    <source>
        <dbReference type="EMBL" id="KAK8223771.1"/>
    </source>
</evidence>
<protein>
    <submittedName>
        <fullName evidence="2">Uncharacterized protein</fullName>
    </submittedName>
</protein>
<dbReference type="EMBL" id="JBBWRZ010000013">
    <property type="protein sequence ID" value="KAK8223771.1"/>
    <property type="molecule type" value="Genomic_DNA"/>
</dbReference>
<name>A0ABR1YAP7_9PEZI</name>
<feature type="region of interest" description="Disordered" evidence="1">
    <location>
        <begin position="1"/>
        <end position="127"/>
    </location>
</feature>
<evidence type="ECO:0000313" key="3">
    <source>
        <dbReference type="Proteomes" id="UP001492380"/>
    </source>
</evidence>
<feature type="compositionally biased region" description="Basic and acidic residues" evidence="1">
    <location>
        <begin position="8"/>
        <end position="26"/>
    </location>
</feature>
<comment type="caution">
    <text evidence="2">The sequence shown here is derived from an EMBL/GenBank/DDBJ whole genome shotgun (WGS) entry which is preliminary data.</text>
</comment>
<keyword evidence="3" id="KW-1185">Reference proteome</keyword>
<evidence type="ECO:0000256" key="1">
    <source>
        <dbReference type="SAM" id="MobiDB-lite"/>
    </source>
</evidence>
<proteinExistence type="predicted"/>
<reference evidence="2 3" key="1">
    <citation type="submission" date="2024-04" db="EMBL/GenBank/DDBJ databases">
        <title>Phyllosticta paracitricarpa is synonymous to the EU quarantine fungus P. citricarpa based on phylogenomic analyses.</title>
        <authorList>
            <consortium name="Lawrence Berkeley National Laboratory"/>
            <person name="Van Ingen-Buijs V.A."/>
            <person name="Van Westerhoven A.C."/>
            <person name="Haridas S."/>
            <person name="Skiadas P."/>
            <person name="Martin F."/>
            <person name="Groenewald J.Z."/>
            <person name="Crous P.W."/>
            <person name="Seidl M.F."/>
        </authorList>
    </citation>
    <scope>NUCLEOTIDE SEQUENCE [LARGE SCALE GENOMIC DNA]</scope>
    <source>
        <strain evidence="2 3">CBS 123374</strain>
    </source>
</reference>